<dbReference type="PANTHER" id="PTHR15822:SF4">
    <property type="entry name" value="TYROSYL-DNA PHOSPHODIESTERASE 2"/>
    <property type="match status" value="1"/>
</dbReference>
<dbReference type="SUPFAM" id="SSF56219">
    <property type="entry name" value="DNase I-like"/>
    <property type="match status" value="1"/>
</dbReference>
<feature type="region of interest" description="Disordered" evidence="11">
    <location>
        <begin position="1"/>
        <end position="28"/>
    </location>
</feature>
<keyword evidence="14" id="KW-1185">Reference proteome</keyword>
<evidence type="ECO:0000256" key="3">
    <source>
        <dbReference type="ARBA" id="ARBA00004322"/>
    </source>
</evidence>
<name>A0AAD9HC08_9PEZI</name>
<dbReference type="Gene3D" id="3.60.10.10">
    <property type="entry name" value="Endonuclease/exonuclease/phosphatase"/>
    <property type="match status" value="1"/>
</dbReference>
<comment type="cofactor">
    <cofactor evidence="1">
        <name>Mn(2+)</name>
        <dbReference type="ChEBI" id="CHEBI:29035"/>
    </cofactor>
</comment>
<sequence length="348" mass="38241">MSLVQSTPDGPKQVLNESELAPTPQSWNEYDESTKRWIPVPSANESSLPTEFKRTFAKDVRLVLATWNVNAFGPQPHARLHAIISHTIAQAPSPDIIFLQEVSRPMIDSLLNNAEVCKGWYSSERNSCNWRGGFGTVTLLSRSRFSEVGGTALAFIGRVSRIRYPSTMQRDALCSEVFIPTKQSSSPQPRYIRVSLINVHLESTNKPKCSSYRGDQLSVASSILHKTGHGLIAGDFNPVDPRDESIIKNSGLKDAWELLRGGDPGYTWGVDGKESYPACRMDKVATLGLQPMHIQVMDPQEILVPGLHALDSGPGDVVSEGNSNQKTTPWSDHSGLKLSFIVDTDKSG</sequence>
<evidence type="ECO:0000313" key="13">
    <source>
        <dbReference type="EMBL" id="KAK2025177.1"/>
    </source>
</evidence>
<keyword evidence="13" id="KW-0255">Endonuclease</keyword>
<gene>
    <name evidence="13" type="ORF">LX32DRAFT_624846</name>
</gene>
<evidence type="ECO:0000256" key="9">
    <source>
        <dbReference type="ARBA" id="ARBA00023204"/>
    </source>
</evidence>
<dbReference type="InterPro" id="IPR005135">
    <property type="entry name" value="Endo/exonuclease/phosphatase"/>
</dbReference>
<dbReference type="PANTHER" id="PTHR15822">
    <property type="entry name" value="TRAF AND TNF RECEPTOR-ASSOCIATED PROTEIN"/>
    <property type="match status" value="1"/>
</dbReference>
<dbReference type="GO" id="GO:0046872">
    <property type="term" value="F:metal ion binding"/>
    <property type="evidence" value="ECO:0007669"/>
    <property type="project" value="UniProtKB-KW"/>
</dbReference>
<keyword evidence="9" id="KW-0234">DNA repair</keyword>
<comment type="cofactor">
    <cofactor evidence="2">
        <name>Mg(2+)</name>
        <dbReference type="ChEBI" id="CHEBI:18420"/>
    </cofactor>
</comment>
<dbReference type="AlphaFoldDB" id="A0AAD9HC08"/>
<evidence type="ECO:0000259" key="12">
    <source>
        <dbReference type="Pfam" id="PF03372"/>
    </source>
</evidence>
<evidence type="ECO:0000256" key="2">
    <source>
        <dbReference type="ARBA" id="ARBA00001946"/>
    </source>
</evidence>
<keyword evidence="10" id="KW-0539">Nucleus</keyword>
<evidence type="ECO:0000313" key="14">
    <source>
        <dbReference type="Proteomes" id="UP001232148"/>
    </source>
</evidence>
<organism evidence="13 14">
    <name type="scientific">Colletotrichum zoysiae</name>
    <dbReference type="NCBI Taxonomy" id="1216348"/>
    <lineage>
        <taxon>Eukaryota</taxon>
        <taxon>Fungi</taxon>
        <taxon>Dikarya</taxon>
        <taxon>Ascomycota</taxon>
        <taxon>Pezizomycotina</taxon>
        <taxon>Sordariomycetes</taxon>
        <taxon>Hypocreomycetidae</taxon>
        <taxon>Glomerellales</taxon>
        <taxon>Glomerellaceae</taxon>
        <taxon>Colletotrichum</taxon>
        <taxon>Colletotrichum graminicola species complex</taxon>
    </lineage>
</organism>
<evidence type="ECO:0000256" key="11">
    <source>
        <dbReference type="SAM" id="MobiDB-lite"/>
    </source>
</evidence>
<evidence type="ECO:0000256" key="5">
    <source>
        <dbReference type="ARBA" id="ARBA00022723"/>
    </source>
</evidence>
<dbReference type="GO" id="GO:0004519">
    <property type="term" value="F:endonuclease activity"/>
    <property type="evidence" value="ECO:0007669"/>
    <property type="project" value="UniProtKB-KW"/>
</dbReference>
<dbReference type="GO" id="GO:0005737">
    <property type="term" value="C:cytoplasm"/>
    <property type="evidence" value="ECO:0007669"/>
    <property type="project" value="TreeGrafter"/>
</dbReference>
<dbReference type="GO" id="GO:0006302">
    <property type="term" value="P:double-strand break repair"/>
    <property type="evidence" value="ECO:0007669"/>
    <property type="project" value="TreeGrafter"/>
</dbReference>
<evidence type="ECO:0000256" key="4">
    <source>
        <dbReference type="ARBA" id="ARBA00022722"/>
    </source>
</evidence>
<keyword evidence="5" id="KW-0479">Metal-binding</keyword>
<keyword evidence="7" id="KW-0378">Hydrolase</keyword>
<accession>A0AAD9HC08</accession>
<dbReference type="GO" id="GO:0003697">
    <property type="term" value="F:single-stranded DNA binding"/>
    <property type="evidence" value="ECO:0007669"/>
    <property type="project" value="TreeGrafter"/>
</dbReference>
<keyword evidence="6" id="KW-0227">DNA damage</keyword>
<keyword evidence="8" id="KW-0460">Magnesium</keyword>
<dbReference type="EMBL" id="MU842943">
    <property type="protein sequence ID" value="KAK2025177.1"/>
    <property type="molecule type" value="Genomic_DNA"/>
</dbReference>
<dbReference type="Proteomes" id="UP001232148">
    <property type="component" value="Unassembled WGS sequence"/>
</dbReference>
<dbReference type="CDD" id="cd09080">
    <property type="entry name" value="TDP2"/>
    <property type="match status" value="1"/>
</dbReference>
<keyword evidence="4" id="KW-0540">Nuclease</keyword>
<dbReference type="InterPro" id="IPR036691">
    <property type="entry name" value="Endo/exonu/phosph_ase_sf"/>
</dbReference>
<evidence type="ECO:0000256" key="1">
    <source>
        <dbReference type="ARBA" id="ARBA00001936"/>
    </source>
</evidence>
<protein>
    <submittedName>
        <fullName evidence="13">Endonuclease/Exonuclease/phosphatase family protein</fullName>
    </submittedName>
</protein>
<reference evidence="13" key="1">
    <citation type="submission" date="2021-06" db="EMBL/GenBank/DDBJ databases">
        <title>Comparative genomics, transcriptomics and evolutionary studies reveal genomic signatures of adaptation to plant cell wall in hemibiotrophic fungi.</title>
        <authorList>
            <consortium name="DOE Joint Genome Institute"/>
            <person name="Baroncelli R."/>
            <person name="Diaz J.F."/>
            <person name="Benocci T."/>
            <person name="Peng M."/>
            <person name="Battaglia E."/>
            <person name="Haridas S."/>
            <person name="Andreopoulos W."/>
            <person name="Labutti K."/>
            <person name="Pangilinan J."/>
            <person name="Floch G.L."/>
            <person name="Makela M.R."/>
            <person name="Henrissat B."/>
            <person name="Grigoriev I.V."/>
            <person name="Crouch J.A."/>
            <person name="De Vries R.P."/>
            <person name="Sukno S.A."/>
            <person name="Thon M.R."/>
        </authorList>
    </citation>
    <scope>NUCLEOTIDE SEQUENCE</scope>
    <source>
        <strain evidence="13">MAFF235873</strain>
    </source>
</reference>
<evidence type="ECO:0000256" key="8">
    <source>
        <dbReference type="ARBA" id="ARBA00022842"/>
    </source>
</evidence>
<dbReference type="GO" id="GO:0070260">
    <property type="term" value="F:5'-tyrosyl-DNA phosphodiesterase activity"/>
    <property type="evidence" value="ECO:0007669"/>
    <property type="project" value="TreeGrafter"/>
</dbReference>
<proteinExistence type="predicted"/>
<comment type="subcellular location">
    <subcellularLocation>
        <location evidence="3">Nucleus</location>
        <location evidence="3">PML body</location>
    </subcellularLocation>
</comment>
<evidence type="ECO:0000256" key="10">
    <source>
        <dbReference type="ARBA" id="ARBA00023242"/>
    </source>
</evidence>
<evidence type="ECO:0000256" key="7">
    <source>
        <dbReference type="ARBA" id="ARBA00022801"/>
    </source>
</evidence>
<evidence type="ECO:0000256" key="6">
    <source>
        <dbReference type="ARBA" id="ARBA00022763"/>
    </source>
</evidence>
<dbReference type="InterPro" id="IPR051547">
    <property type="entry name" value="TDP2-like"/>
</dbReference>
<dbReference type="Pfam" id="PF03372">
    <property type="entry name" value="Exo_endo_phos"/>
    <property type="match status" value="1"/>
</dbReference>
<comment type="caution">
    <text evidence="13">The sequence shown here is derived from an EMBL/GenBank/DDBJ whole genome shotgun (WGS) entry which is preliminary data.</text>
</comment>
<feature type="domain" description="Endonuclease/exonuclease/phosphatase" evidence="12">
    <location>
        <begin position="65"/>
        <end position="284"/>
    </location>
</feature>